<feature type="transmembrane region" description="Helical" evidence="1">
    <location>
        <begin position="162"/>
        <end position="182"/>
    </location>
</feature>
<feature type="transmembrane region" description="Helical" evidence="1">
    <location>
        <begin position="401"/>
        <end position="422"/>
    </location>
</feature>
<organism evidence="2">
    <name type="scientific">Eubacterium limosum</name>
    <dbReference type="NCBI Taxonomy" id="1736"/>
    <lineage>
        <taxon>Bacteria</taxon>
        <taxon>Bacillati</taxon>
        <taxon>Bacillota</taxon>
        <taxon>Clostridia</taxon>
        <taxon>Eubacteriales</taxon>
        <taxon>Eubacteriaceae</taxon>
        <taxon>Eubacterium</taxon>
    </lineage>
</organism>
<dbReference type="InterPro" id="IPR045691">
    <property type="entry name" value="DUF6056"/>
</dbReference>
<feature type="transmembrane region" description="Helical" evidence="1">
    <location>
        <begin position="358"/>
        <end position="380"/>
    </location>
</feature>
<keyword evidence="1" id="KW-1133">Transmembrane helix</keyword>
<feature type="transmembrane region" description="Helical" evidence="1">
    <location>
        <begin position="18"/>
        <end position="37"/>
    </location>
</feature>
<evidence type="ECO:0000256" key="1">
    <source>
        <dbReference type="SAM" id="Phobius"/>
    </source>
</evidence>
<dbReference type="EMBL" id="CACRTR010000023">
    <property type="protein sequence ID" value="VYU71048.1"/>
    <property type="molecule type" value="Genomic_DNA"/>
</dbReference>
<dbReference type="Pfam" id="PF19528">
    <property type="entry name" value="DUF6056"/>
    <property type="match status" value="1"/>
</dbReference>
<feature type="transmembrane region" description="Helical" evidence="1">
    <location>
        <begin position="289"/>
        <end position="309"/>
    </location>
</feature>
<feature type="transmembrane region" description="Helical" evidence="1">
    <location>
        <begin position="235"/>
        <end position="254"/>
    </location>
</feature>
<name>A0A6N3H2U9_EUBLI</name>
<accession>A0A6N3H2U9</accession>
<feature type="transmembrane region" description="Helical" evidence="1">
    <location>
        <begin position="98"/>
        <end position="122"/>
    </location>
</feature>
<evidence type="ECO:0000313" key="2">
    <source>
        <dbReference type="EMBL" id="VYU71048.1"/>
    </source>
</evidence>
<reference evidence="2" key="1">
    <citation type="submission" date="2019-11" db="EMBL/GenBank/DDBJ databases">
        <authorList>
            <person name="Feng L."/>
        </authorList>
    </citation>
    <scope>NUCLEOTIDE SEQUENCE</scope>
    <source>
        <strain evidence="2">ElimosumLFYP34</strain>
    </source>
</reference>
<feature type="transmembrane region" description="Helical" evidence="1">
    <location>
        <begin position="134"/>
        <end position="156"/>
    </location>
</feature>
<sequence>MNRYALLTPVSKKNCGNFLIVLTFLITLLPIFSISIYDQPSADDYVYGLLTRQTWESTGSVFQTLLTAWNQMVHSYMTWDGNFFATFLGALQPSVFGLYHWVPVVMVLSVIFSTFFFLKILLENYLNADRNTTLIIGCTLLVLELQFLPSAVQGLYWFDGAISYTFIYAMSLTFFALLLIYYQKRPVRHKYLSLASACILGFLISGGNFISSLVNLILLAAMSTVLWYRKSTHCFGTVLVLVFSLTGLFVSALAPGNGVRQADTLRTLMSQPSPVSAVLQSFQYAGQYFLQWMSVPVSAGIFLLSVLLVKLAYKSHFSFRYPFVALVLAFCVFAAGFTPPIYALGAGSLIWETRIMNILYFNFLWLWGFMLFYISGWLFHRRPKHQNSQNTMGHNRLKKSMLRPAFYSSAALVLIILTLPLVKTPVTSLSALQSLADGSAAQYALEANERKEIYQNQTINHADVLAYTVKPYVLYYDDIKTDKNDWRNISVARYYNKDSVAIRN</sequence>
<gene>
    <name evidence="2" type="ORF">ELLFYP34_00899</name>
</gene>
<feature type="transmembrane region" description="Helical" evidence="1">
    <location>
        <begin position="321"/>
        <end position="338"/>
    </location>
</feature>
<protein>
    <submittedName>
        <fullName evidence="2">Uncharacterized protein</fullName>
    </submittedName>
</protein>
<keyword evidence="1" id="KW-0812">Transmembrane</keyword>
<proteinExistence type="predicted"/>
<keyword evidence="1" id="KW-0472">Membrane</keyword>
<dbReference type="AlphaFoldDB" id="A0A6N3H2U9"/>